<protein>
    <submittedName>
        <fullName evidence="1">Uncharacterized protein</fullName>
    </submittedName>
</protein>
<keyword evidence="2" id="KW-1185">Reference proteome</keyword>
<accession>A0ABY2XHA0</accession>
<name>A0ABY2XHA0_9GAMM</name>
<dbReference type="Proteomes" id="UP000739180">
    <property type="component" value="Unassembled WGS sequence"/>
</dbReference>
<dbReference type="EMBL" id="VCQT01000045">
    <property type="protein sequence ID" value="TMW11050.1"/>
    <property type="molecule type" value="Genomic_DNA"/>
</dbReference>
<evidence type="ECO:0000313" key="2">
    <source>
        <dbReference type="Proteomes" id="UP000739180"/>
    </source>
</evidence>
<reference evidence="1 2" key="1">
    <citation type="submission" date="2019-05" db="EMBL/GenBank/DDBJ databases">
        <title>Genome of Alcanivorax gelatiniphagus, an oil degrading marine bacteria.</title>
        <authorList>
            <person name="Kwon K.K."/>
        </authorList>
    </citation>
    <scope>NUCLEOTIDE SEQUENCE [LARGE SCALE GENOMIC DNA]</scope>
    <source>
        <strain evidence="1 2">MEBiC 08158</strain>
    </source>
</reference>
<comment type="caution">
    <text evidence="1">The sequence shown here is derived from an EMBL/GenBank/DDBJ whole genome shotgun (WGS) entry which is preliminary data.</text>
</comment>
<proteinExistence type="predicted"/>
<sequence>MTLREERSPGDYRFLGVTLEKNGDLIFEGQDLGQGVRDAFGCAEYEWRWAVKAPDVDVLRNALGRRGNVLDLLKKRFSGANAAALRGFLEEHEVPFESWSRIGD</sequence>
<evidence type="ECO:0000313" key="1">
    <source>
        <dbReference type="EMBL" id="TMW11050.1"/>
    </source>
</evidence>
<organism evidence="1 2">
    <name type="scientific">Alloalcanivorax gelatiniphagus</name>
    <dbReference type="NCBI Taxonomy" id="1194167"/>
    <lineage>
        <taxon>Bacteria</taxon>
        <taxon>Pseudomonadati</taxon>
        <taxon>Pseudomonadota</taxon>
        <taxon>Gammaproteobacteria</taxon>
        <taxon>Oceanospirillales</taxon>
        <taxon>Alcanivoracaceae</taxon>
        <taxon>Alloalcanivorax</taxon>
    </lineage>
</organism>
<dbReference type="RefSeq" id="WP_138773886.1">
    <property type="nucleotide sequence ID" value="NZ_JBHSSX010000021.1"/>
</dbReference>
<gene>
    <name evidence="1" type="ORF">FGS76_17270</name>
</gene>